<reference evidence="2" key="1">
    <citation type="submission" date="2020-06" db="EMBL/GenBank/DDBJ databases">
        <title>A chromosome-scale genome assembly of Talaromyces rugulosus W13939.</title>
        <authorList>
            <person name="Wang B."/>
            <person name="Guo L."/>
            <person name="Ye K."/>
            <person name="Wang L."/>
        </authorList>
    </citation>
    <scope>NUCLEOTIDE SEQUENCE [LARGE SCALE GENOMIC DNA]</scope>
    <source>
        <strain evidence="2">W13939</strain>
    </source>
</reference>
<name>A0A7H8RA12_TALRU</name>
<organism evidence="1 2">
    <name type="scientific">Talaromyces rugulosus</name>
    <name type="common">Penicillium rugulosum</name>
    <dbReference type="NCBI Taxonomy" id="121627"/>
    <lineage>
        <taxon>Eukaryota</taxon>
        <taxon>Fungi</taxon>
        <taxon>Dikarya</taxon>
        <taxon>Ascomycota</taxon>
        <taxon>Pezizomycotina</taxon>
        <taxon>Eurotiomycetes</taxon>
        <taxon>Eurotiomycetidae</taxon>
        <taxon>Eurotiales</taxon>
        <taxon>Trichocomaceae</taxon>
        <taxon>Talaromyces</taxon>
        <taxon>Talaromyces sect. Islandici</taxon>
    </lineage>
</organism>
<evidence type="ECO:0000313" key="2">
    <source>
        <dbReference type="Proteomes" id="UP000509510"/>
    </source>
</evidence>
<sequence length="172" mass="18968">MVKPDDFWPASQTPFVIQPQERIQQLKKYLEDPSCETQKSNLLALIEMYGTKRLPPLASSAPKFYVCEGKVMENPPSDENPPPAGCAIWAEGISTQMHGTELSAATGELHPAKLALQMAIQNVPPRGRLEAVDLCQAYVQTGTIGDSLRAIMVAPWRKEGWNEFSQTLSDIA</sequence>
<keyword evidence="2" id="KW-1185">Reference proteome</keyword>
<dbReference type="Proteomes" id="UP000509510">
    <property type="component" value="Chromosome V"/>
</dbReference>
<dbReference type="GeneID" id="55997616"/>
<dbReference type="AlphaFoldDB" id="A0A7H8RA12"/>
<accession>A0A7H8RA12</accession>
<proteinExistence type="predicted"/>
<dbReference type="EMBL" id="CP055902">
    <property type="protein sequence ID" value="QKX62967.1"/>
    <property type="molecule type" value="Genomic_DNA"/>
</dbReference>
<dbReference type="KEGG" id="trg:TRUGW13939_10135"/>
<evidence type="ECO:0000313" key="1">
    <source>
        <dbReference type="EMBL" id="QKX62967.1"/>
    </source>
</evidence>
<dbReference type="OrthoDB" id="4523080at2759"/>
<dbReference type="RefSeq" id="XP_035349141.1">
    <property type="nucleotide sequence ID" value="XM_035493248.1"/>
</dbReference>
<protein>
    <submittedName>
        <fullName evidence="1">Uncharacterized protein</fullName>
    </submittedName>
</protein>
<gene>
    <name evidence="1" type="ORF">TRUGW13939_10135</name>
</gene>